<dbReference type="SUPFAM" id="SSF55821">
    <property type="entry name" value="YrdC/RibB"/>
    <property type="match status" value="1"/>
</dbReference>
<feature type="domain" description="YrdC-like" evidence="7">
    <location>
        <begin position="9"/>
        <end position="204"/>
    </location>
</feature>
<dbReference type="PANTHER" id="PTHR17490:SF10">
    <property type="entry name" value="THREONYLCARBAMOYL-AMP SYNTHASE"/>
    <property type="match status" value="1"/>
</dbReference>
<gene>
    <name evidence="8" type="ORF">Aiant_68260</name>
</gene>
<evidence type="ECO:0000256" key="1">
    <source>
        <dbReference type="ARBA" id="ARBA00004496"/>
    </source>
</evidence>
<keyword evidence="9" id="KW-1185">Reference proteome</keyword>
<dbReference type="EC" id="2.7.7.87" evidence="3"/>
<sequence>MPDIRPYNDETHAYALELLKQDGVIVAPSVTNYGVFCAATSRIGINRIFEMKQRTKFGPLTLGIGHPEDARTYADIPADFPDELIAELLLGMTTTVFFASAASREFPAEMTVGAPTVGLFCHGTSPMWAIGRDFGPIALTSSNISGTGGHQVTREQAINDLGQHADLVIDGGPIGWDDAAGPFQSNTVVDFSFDPPHLVRPGRYATERLLRHFPDLVTDLDEYKRVLTERMGDVKL</sequence>
<evidence type="ECO:0000256" key="3">
    <source>
        <dbReference type="ARBA" id="ARBA00012584"/>
    </source>
</evidence>
<name>A0ABM7M3D5_9ACTN</name>
<dbReference type="Proteomes" id="UP000676967">
    <property type="component" value="Chromosome"/>
</dbReference>
<dbReference type="Pfam" id="PF01300">
    <property type="entry name" value="Sua5_yciO_yrdC"/>
    <property type="match status" value="1"/>
</dbReference>
<dbReference type="PANTHER" id="PTHR17490">
    <property type="entry name" value="SUA5"/>
    <property type="match status" value="1"/>
</dbReference>
<dbReference type="InterPro" id="IPR050156">
    <property type="entry name" value="TC-AMP_synthase_SUA5"/>
</dbReference>
<dbReference type="InterPro" id="IPR017945">
    <property type="entry name" value="DHBP_synth_RibB-like_a/b_dom"/>
</dbReference>
<comment type="subcellular location">
    <subcellularLocation>
        <location evidence="1">Cytoplasm</location>
    </subcellularLocation>
</comment>
<protein>
    <recommendedName>
        <fullName evidence="3">L-threonylcarbamoyladenylate synthase</fullName>
        <ecNumber evidence="3">2.7.7.87</ecNumber>
    </recommendedName>
</protein>
<keyword evidence="5" id="KW-0808">Transferase</keyword>
<comment type="similarity">
    <text evidence="2">Belongs to the SUA5 family.</text>
</comment>
<evidence type="ECO:0000313" key="9">
    <source>
        <dbReference type="Proteomes" id="UP000676967"/>
    </source>
</evidence>
<dbReference type="RefSeq" id="WP_189332997.1">
    <property type="nucleotide sequence ID" value="NZ_AP023356.1"/>
</dbReference>
<evidence type="ECO:0000256" key="4">
    <source>
        <dbReference type="ARBA" id="ARBA00022490"/>
    </source>
</evidence>
<dbReference type="Gene3D" id="3.90.870.10">
    <property type="entry name" value="DHBP synthase"/>
    <property type="match status" value="1"/>
</dbReference>
<comment type="catalytic activity">
    <reaction evidence="6">
        <text>L-threonine + hydrogencarbonate + ATP = L-threonylcarbamoyladenylate + diphosphate + H2O</text>
        <dbReference type="Rhea" id="RHEA:36407"/>
        <dbReference type="ChEBI" id="CHEBI:15377"/>
        <dbReference type="ChEBI" id="CHEBI:17544"/>
        <dbReference type="ChEBI" id="CHEBI:30616"/>
        <dbReference type="ChEBI" id="CHEBI:33019"/>
        <dbReference type="ChEBI" id="CHEBI:57926"/>
        <dbReference type="ChEBI" id="CHEBI:73682"/>
        <dbReference type="EC" id="2.7.7.87"/>
    </reaction>
</comment>
<evidence type="ECO:0000313" key="8">
    <source>
        <dbReference type="EMBL" id="BCJ46169.1"/>
    </source>
</evidence>
<accession>A0ABM7M3D5</accession>
<organism evidence="8 9">
    <name type="scientific">Actinoplanes ianthinogenes</name>
    <dbReference type="NCBI Taxonomy" id="122358"/>
    <lineage>
        <taxon>Bacteria</taxon>
        <taxon>Bacillati</taxon>
        <taxon>Actinomycetota</taxon>
        <taxon>Actinomycetes</taxon>
        <taxon>Micromonosporales</taxon>
        <taxon>Micromonosporaceae</taxon>
        <taxon>Actinoplanes</taxon>
    </lineage>
</organism>
<dbReference type="InterPro" id="IPR006070">
    <property type="entry name" value="Sua5-like_dom"/>
</dbReference>
<proteinExistence type="inferred from homology"/>
<keyword evidence="4" id="KW-0963">Cytoplasm</keyword>
<evidence type="ECO:0000256" key="6">
    <source>
        <dbReference type="ARBA" id="ARBA00048366"/>
    </source>
</evidence>
<reference evidence="8 9" key="1">
    <citation type="submission" date="2020-08" db="EMBL/GenBank/DDBJ databases">
        <title>Whole genome shotgun sequence of Actinoplanes ianthinogenes NBRC 13996.</title>
        <authorList>
            <person name="Komaki H."/>
            <person name="Tamura T."/>
        </authorList>
    </citation>
    <scope>NUCLEOTIDE SEQUENCE [LARGE SCALE GENOMIC DNA]</scope>
    <source>
        <strain evidence="8 9">NBRC 13996</strain>
    </source>
</reference>
<evidence type="ECO:0000256" key="5">
    <source>
        <dbReference type="ARBA" id="ARBA00022679"/>
    </source>
</evidence>
<evidence type="ECO:0000259" key="7">
    <source>
        <dbReference type="PROSITE" id="PS51163"/>
    </source>
</evidence>
<evidence type="ECO:0000256" key="2">
    <source>
        <dbReference type="ARBA" id="ARBA00007663"/>
    </source>
</evidence>
<dbReference type="PROSITE" id="PS51163">
    <property type="entry name" value="YRDC"/>
    <property type="match status" value="1"/>
</dbReference>
<dbReference type="EMBL" id="AP023356">
    <property type="protein sequence ID" value="BCJ46169.1"/>
    <property type="molecule type" value="Genomic_DNA"/>
</dbReference>